<gene>
    <name evidence="3" type="ORF">SNE40_021207</name>
</gene>
<organism evidence="3 4">
    <name type="scientific">Patella caerulea</name>
    <name type="common">Rayed Mediterranean limpet</name>
    <dbReference type="NCBI Taxonomy" id="87958"/>
    <lineage>
        <taxon>Eukaryota</taxon>
        <taxon>Metazoa</taxon>
        <taxon>Spiralia</taxon>
        <taxon>Lophotrochozoa</taxon>
        <taxon>Mollusca</taxon>
        <taxon>Gastropoda</taxon>
        <taxon>Patellogastropoda</taxon>
        <taxon>Patelloidea</taxon>
        <taxon>Patellidae</taxon>
        <taxon>Patella</taxon>
    </lineage>
</organism>
<dbReference type="GO" id="GO:0008270">
    <property type="term" value="F:zinc ion binding"/>
    <property type="evidence" value="ECO:0007669"/>
    <property type="project" value="UniProtKB-KW"/>
</dbReference>
<name>A0AAN8J0H0_PATCE</name>
<evidence type="ECO:0000313" key="4">
    <source>
        <dbReference type="Proteomes" id="UP001347796"/>
    </source>
</evidence>
<dbReference type="PROSITE" id="PS50157">
    <property type="entry name" value="ZINC_FINGER_C2H2_2"/>
    <property type="match status" value="1"/>
</dbReference>
<dbReference type="Proteomes" id="UP001347796">
    <property type="component" value="Unassembled WGS sequence"/>
</dbReference>
<keyword evidence="1" id="KW-0863">Zinc-finger</keyword>
<dbReference type="SUPFAM" id="SSF57667">
    <property type="entry name" value="beta-beta-alpha zinc fingers"/>
    <property type="match status" value="1"/>
</dbReference>
<evidence type="ECO:0000313" key="3">
    <source>
        <dbReference type="EMBL" id="KAK6167103.1"/>
    </source>
</evidence>
<proteinExistence type="predicted"/>
<evidence type="ECO:0000256" key="1">
    <source>
        <dbReference type="PROSITE-ProRule" id="PRU00042"/>
    </source>
</evidence>
<accession>A0AAN8J0H0</accession>
<feature type="domain" description="C2H2-type" evidence="2">
    <location>
        <begin position="2"/>
        <end position="30"/>
    </location>
</feature>
<comment type="caution">
    <text evidence="3">The sequence shown here is derived from an EMBL/GenBank/DDBJ whole genome shotgun (WGS) entry which is preliminary data.</text>
</comment>
<evidence type="ECO:0000259" key="2">
    <source>
        <dbReference type="PROSITE" id="PS50157"/>
    </source>
</evidence>
<keyword evidence="4" id="KW-1185">Reference proteome</keyword>
<dbReference type="Gene3D" id="3.30.160.60">
    <property type="entry name" value="Classic Zinc Finger"/>
    <property type="match status" value="1"/>
</dbReference>
<dbReference type="EMBL" id="JAZGQO010000018">
    <property type="protein sequence ID" value="KAK6167103.1"/>
    <property type="molecule type" value="Genomic_DNA"/>
</dbReference>
<reference evidence="3 4" key="1">
    <citation type="submission" date="2024-01" db="EMBL/GenBank/DDBJ databases">
        <title>The genome of the rayed Mediterranean limpet Patella caerulea (Linnaeus, 1758).</title>
        <authorList>
            <person name="Anh-Thu Weber A."/>
            <person name="Halstead-Nussloch G."/>
        </authorList>
    </citation>
    <scope>NUCLEOTIDE SEQUENCE [LARGE SCALE GENOMIC DNA]</scope>
    <source>
        <strain evidence="3">AATW-2023a</strain>
        <tissue evidence="3">Whole specimen</tissue>
    </source>
</reference>
<protein>
    <recommendedName>
        <fullName evidence="2">C2H2-type domain-containing protein</fullName>
    </recommendedName>
</protein>
<dbReference type="Pfam" id="PF00096">
    <property type="entry name" value="zf-C2H2"/>
    <property type="match status" value="1"/>
</dbReference>
<keyword evidence="1" id="KW-0862">Zinc</keyword>
<sequence>MDACHQCGKVFSKKCHLLRHLRETHSAPKFNCDYCGKFYRRMEYIKKHNCKGATTAPDQLLEAITATITKLHGNTPAVSSSTETIRAATPTSAASTSQQNGRHFTTLGAPFPCFRNWDSNISPSQVEAETWTIIQSSRSDIWNNRDRSLDQCFRIGNQPSGAQEMERDPTLACQLSFTDLTNSSLISGLINHSI</sequence>
<dbReference type="AlphaFoldDB" id="A0AAN8J0H0"/>
<keyword evidence="1" id="KW-0479">Metal-binding</keyword>
<dbReference type="PROSITE" id="PS00028">
    <property type="entry name" value="ZINC_FINGER_C2H2_1"/>
    <property type="match status" value="1"/>
</dbReference>
<dbReference type="InterPro" id="IPR036236">
    <property type="entry name" value="Znf_C2H2_sf"/>
</dbReference>
<dbReference type="InterPro" id="IPR013087">
    <property type="entry name" value="Znf_C2H2_type"/>
</dbReference>